<dbReference type="InterPro" id="IPR008967">
    <property type="entry name" value="p53-like_TF_DNA-bd_sf"/>
</dbReference>
<dbReference type="EMBL" id="QZBD01000162">
    <property type="protein sequence ID" value="THY25929.1"/>
    <property type="molecule type" value="Genomic_DNA"/>
</dbReference>
<dbReference type="Pfam" id="PF05224">
    <property type="entry name" value="NDT80_PhoG"/>
    <property type="match status" value="1"/>
</dbReference>
<evidence type="ECO:0000256" key="3">
    <source>
        <dbReference type="SAM" id="MobiDB-lite"/>
    </source>
</evidence>
<evidence type="ECO:0000256" key="2">
    <source>
        <dbReference type="PROSITE-ProRule" id="PRU00850"/>
    </source>
</evidence>
<dbReference type="Gene3D" id="2.60.40.1390">
    <property type="entry name" value="NDT80 DNA-binding domain"/>
    <property type="match status" value="1"/>
</dbReference>
<dbReference type="InterPro" id="IPR037141">
    <property type="entry name" value="NDT80_DNA-bd_dom_sf"/>
</dbReference>
<name>A0A4S9LAK2_AURPU</name>
<dbReference type="AlphaFoldDB" id="A0A4S9LAK2"/>
<organism evidence="5 6">
    <name type="scientific">Aureobasidium pullulans</name>
    <name type="common">Black yeast</name>
    <name type="synonym">Pullularia pullulans</name>
    <dbReference type="NCBI Taxonomy" id="5580"/>
    <lineage>
        <taxon>Eukaryota</taxon>
        <taxon>Fungi</taxon>
        <taxon>Dikarya</taxon>
        <taxon>Ascomycota</taxon>
        <taxon>Pezizomycotina</taxon>
        <taxon>Dothideomycetes</taxon>
        <taxon>Dothideomycetidae</taxon>
        <taxon>Dothideales</taxon>
        <taxon>Saccotheciaceae</taxon>
        <taxon>Aureobasidium</taxon>
    </lineage>
</organism>
<feature type="domain" description="NDT80" evidence="4">
    <location>
        <begin position="415"/>
        <end position="728"/>
    </location>
</feature>
<dbReference type="PANTHER" id="PTHR35391">
    <property type="entry name" value="C2H2-TYPE DOMAIN-CONTAINING PROTEIN-RELATED"/>
    <property type="match status" value="1"/>
</dbReference>
<gene>
    <name evidence="5" type="ORF">D6D01_04736</name>
</gene>
<dbReference type="PROSITE" id="PS51517">
    <property type="entry name" value="NDT80"/>
    <property type="match status" value="1"/>
</dbReference>
<evidence type="ECO:0000313" key="5">
    <source>
        <dbReference type="EMBL" id="THY25929.1"/>
    </source>
</evidence>
<sequence>MSSIQESTEACLHVFTLVADQLTYQQECDESDDVQEELNRFRAWVGNLGALAHGHSALEWRLRDAHLMRSTILTLLDLLQTTLTTYPASPEKSSLIATVTELVNSLYQLSFKIRSTKTRSSKANFYKEIDVDSGLELFSQFYASFDRDHILALFQALRHGTKTIDDDETLLDRLPVQDKSIYTTTEATGLDPKLYLAIKESTSVTSIATTAYDLEGRIASLPNPPREASEGKGFICPYCHILCPSQDGIGRAWRTHVIQDLEPYVCTYPNCPSNSRLYGSRRDWMNHENEHHQSDWKCSFHNDLNFASEKALRAHLVQDHKMTAYQIDDSVRASRFPRQDDRSECPICLHDTKNISNFASHLANHLERIATFSIPRNLESSEDASGISNKAAFESRGDNVSRSSGSVSDFVNIPANDSSDDHEDKHGFSEARFDHEAPNVLGISMNDSDLAPINHCHLFRWPFLNIVAGQHLECEGQLITAIIHARMEKGLFQSPDKNWACYRRNYLAVSCSFELNPHTVNGSLTLNGHRVQAMGMRLVAADAATAGKSRGQNVELIQHISKRAGAPKNAVSIVKIFPTPPHGRPGESTSSPHGVYAAPVSSFHATGVPVGPNLPLRNTRDKSPASSGLHAPSGHRHEGPFSGHLASNRLSMSGYDFQHTFERVQFTRATANNGKRRAPQQYFQLMIELWADIRDDDTMESEWVKVAFLTSDNIQVRGRSPSHYEYNRQDGTFSSTPIPDAAENALEEMDPRLDVEMDTEMETEILDADMYTT</sequence>
<dbReference type="SMART" id="SM00355">
    <property type="entry name" value="ZnF_C2H2"/>
    <property type="match status" value="4"/>
</dbReference>
<protein>
    <submittedName>
        <fullName evidence="5">p53-like transcription factor</fullName>
    </submittedName>
</protein>
<dbReference type="PANTHER" id="PTHR35391:SF7">
    <property type="entry name" value="C2H2-TYPE DOMAIN-CONTAINING PROTEIN"/>
    <property type="match status" value="1"/>
</dbReference>
<dbReference type="InterPro" id="IPR024061">
    <property type="entry name" value="NDT80_DNA-bd_dom"/>
</dbReference>
<feature type="DNA-binding region" description="NDT80" evidence="2">
    <location>
        <begin position="415"/>
        <end position="728"/>
    </location>
</feature>
<dbReference type="InterPro" id="IPR058925">
    <property type="entry name" value="zf-C2H2_AcuF"/>
</dbReference>
<keyword evidence="1 2" id="KW-0238">DNA-binding</keyword>
<dbReference type="SUPFAM" id="SSF49417">
    <property type="entry name" value="p53-like transcription factors"/>
    <property type="match status" value="1"/>
</dbReference>
<dbReference type="InterPro" id="IPR013087">
    <property type="entry name" value="Znf_C2H2_type"/>
</dbReference>
<proteinExistence type="predicted"/>
<evidence type="ECO:0000256" key="1">
    <source>
        <dbReference type="ARBA" id="ARBA00023125"/>
    </source>
</evidence>
<dbReference type="GO" id="GO:0003677">
    <property type="term" value="F:DNA binding"/>
    <property type="evidence" value="ECO:0007669"/>
    <property type="project" value="UniProtKB-KW"/>
</dbReference>
<evidence type="ECO:0000259" key="4">
    <source>
        <dbReference type="PROSITE" id="PS51517"/>
    </source>
</evidence>
<dbReference type="GO" id="GO:0003700">
    <property type="term" value="F:DNA-binding transcription factor activity"/>
    <property type="evidence" value="ECO:0007669"/>
    <property type="project" value="UniProtKB-UniRule"/>
</dbReference>
<accession>A0A4S9LAK2</accession>
<dbReference type="Proteomes" id="UP000306584">
    <property type="component" value="Unassembled WGS sequence"/>
</dbReference>
<feature type="region of interest" description="Disordered" evidence="3">
    <location>
        <begin position="608"/>
        <end position="640"/>
    </location>
</feature>
<reference evidence="5 6" key="1">
    <citation type="submission" date="2018-10" db="EMBL/GenBank/DDBJ databases">
        <title>Fifty Aureobasidium pullulans genomes reveal a recombining polyextremotolerant generalist.</title>
        <authorList>
            <person name="Gostincar C."/>
            <person name="Turk M."/>
            <person name="Zajc J."/>
            <person name="Gunde-Cimerman N."/>
        </authorList>
    </citation>
    <scope>NUCLEOTIDE SEQUENCE [LARGE SCALE GENOMIC DNA]</scope>
    <source>
        <strain evidence="5 6">EXF-6604</strain>
    </source>
</reference>
<comment type="caution">
    <text evidence="5">The sequence shown here is derived from an EMBL/GenBank/DDBJ whole genome shotgun (WGS) entry which is preliminary data.</text>
</comment>
<evidence type="ECO:0000313" key="6">
    <source>
        <dbReference type="Proteomes" id="UP000306584"/>
    </source>
</evidence>
<dbReference type="Pfam" id="PF26082">
    <property type="entry name" value="zf-C2H2_AcuF"/>
    <property type="match status" value="1"/>
</dbReference>